<dbReference type="SUPFAM" id="SSF52047">
    <property type="entry name" value="RNI-like"/>
    <property type="match status" value="1"/>
</dbReference>
<feature type="domain" description="F-box" evidence="2">
    <location>
        <begin position="10"/>
        <end position="49"/>
    </location>
</feature>
<keyword evidence="1" id="KW-0732">Signal</keyword>
<evidence type="ECO:0000313" key="3">
    <source>
        <dbReference type="EMBL" id="KAG0310606.1"/>
    </source>
</evidence>
<dbReference type="InterPro" id="IPR036047">
    <property type="entry name" value="F-box-like_dom_sf"/>
</dbReference>
<name>A0A9P6R2J8_9FUNG</name>
<evidence type="ECO:0000259" key="2">
    <source>
        <dbReference type="Pfam" id="PF12937"/>
    </source>
</evidence>
<protein>
    <recommendedName>
        <fullName evidence="2">F-box domain-containing protein</fullName>
    </recommendedName>
</protein>
<dbReference type="EMBL" id="JAAAIP010001038">
    <property type="protein sequence ID" value="KAG0310606.1"/>
    <property type="molecule type" value="Genomic_DNA"/>
</dbReference>
<feature type="signal peptide" evidence="1">
    <location>
        <begin position="1"/>
        <end position="26"/>
    </location>
</feature>
<dbReference type="SUPFAM" id="SSF81383">
    <property type="entry name" value="F-box domain"/>
    <property type="match status" value="1"/>
</dbReference>
<accession>A0A9P6R2J8</accession>
<keyword evidence="4" id="KW-1185">Reference proteome</keyword>
<dbReference type="Proteomes" id="UP000738325">
    <property type="component" value="Unassembled WGS sequence"/>
</dbReference>
<evidence type="ECO:0000313" key="4">
    <source>
        <dbReference type="Proteomes" id="UP000738325"/>
    </source>
</evidence>
<dbReference type="OrthoDB" id="2444110at2759"/>
<evidence type="ECO:0000256" key="1">
    <source>
        <dbReference type="SAM" id="SignalP"/>
    </source>
</evidence>
<reference evidence="3" key="1">
    <citation type="journal article" date="2020" name="Fungal Divers.">
        <title>Resolving the Mortierellaceae phylogeny through synthesis of multi-gene phylogenetics and phylogenomics.</title>
        <authorList>
            <person name="Vandepol N."/>
            <person name="Liber J."/>
            <person name="Desiro A."/>
            <person name="Na H."/>
            <person name="Kennedy M."/>
            <person name="Barry K."/>
            <person name="Grigoriev I.V."/>
            <person name="Miller A.N."/>
            <person name="O'Donnell K."/>
            <person name="Stajich J.E."/>
            <person name="Bonito G."/>
        </authorList>
    </citation>
    <scope>NUCLEOTIDE SEQUENCE</scope>
    <source>
        <strain evidence="3">REB-010B</strain>
    </source>
</reference>
<dbReference type="AlphaFoldDB" id="A0A9P6R2J8"/>
<dbReference type="InterPro" id="IPR001810">
    <property type="entry name" value="F-box_dom"/>
</dbReference>
<organism evidence="3 4">
    <name type="scientific">Dissophora globulifera</name>
    <dbReference type="NCBI Taxonomy" id="979702"/>
    <lineage>
        <taxon>Eukaryota</taxon>
        <taxon>Fungi</taxon>
        <taxon>Fungi incertae sedis</taxon>
        <taxon>Mucoromycota</taxon>
        <taxon>Mortierellomycotina</taxon>
        <taxon>Mortierellomycetes</taxon>
        <taxon>Mortierellales</taxon>
        <taxon>Mortierellaceae</taxon>
        <taxon>Dissophora</taxon>
    </lineage>
</organism>
<sequence>MSTSPLLKTPEILLLVVHFLPQSTLLSCTGVSKFWYQTLRPLAWQKIHLGISVSRQPALKTVLKHKNYVKSLHISPTSALGCSLTSQTWEVITQLSEIKSLTIHKVSFEEDTVNFLWDLCERVERLDCSFVSIAGKGNLESRSFSNIRKLRFDGDLAGFNQVHVMSRCPNLTSLVWPIGLVLGEPIDQFVQLAVRGTWPALESMSRAQFLASDNDLAFLLKSLRQVTEWSAVDIGPKSFQALQGHFATLTAVGVSLSFSLLNSTATAAMLQEILTSCPLLETLRWGSVNADGILGDQPWACTRLRSLTMSVMFGQDERDHLQPLLFERLSKLTSLENLDFGVMPIVLDTEHPTAVDNQISSGSPVSIRMGRGIEKLATLRSLCNIVFVGITQIGKTDEEGMLELWPNSEFIVGQVMDNENDPLYDLGMLMASGGVCYFRYRLRRA</sequence>
<proteinExistence type="predicted"/>
<dbReference type="Gene3D" id="3.80.10.10">
    <property type="entry name" value="Ribonuclease Inhibitor"/>
    <property type="match status" value="1"/>
</dbReference>
<comment type="caution">
    <text evidence="3">The sequence shown here is derived from an EMBL/GenBank/DDBJ whole genome shotgun (WGS) entry which is preliminary data.</text>
</comment>
<feature type="chain" id="PRO_5040440096" description="F-box domain-containing protein" evidence="1">
    <location>
        <begin position="27"/>
        <end position="445"/>
    </location>
</feature>
<dbReference type="Pfam" id="PF12937">
    <property type="entry name" value="F-box-like"/>
    <property type="match status" value="1"/>
</dbReference>
<gene>
    <name evidence="3" type="ORF">BGZ99_000268</name>
</gene>
<dbReference type="InterPro" id="IPR032675">
    <property type="entry name" value="LRR_dom_sf"/>
</dbReference>
<dbReference type="CDD" id="cd09917">
    <property type="entry name" value="F-box_SF"/>
    <property type="match status" value="1"/>
</dbReference>